<feature type="transmembrane region" description="Helical" evidence="1">
    <location>
        <begin position="49"/>
        <end position="68"/>
    </location>
</feature>
<keyword evidence="1" id="KW-1133">Transmembrane helix</keyword>
<keyword evidence="1" id="KW-0812">Transmembrane</keyword>
<evidence type="ECO:0000313" key="2">
    <source>
        <dbReference type="EMBL" id="CDW17691.1"/>
    </source>
</evidence>
<evidence type="ECO:0000256" key="1">
    <source>
        <dbReference type="SAM" id="Phobius"/>
    </source>
</evidence>
<dbReference type="AlphaFoldDB" id="A0A0K2SWN8"/>
<organism evidence="2">
    <name type="scientific">Lepeophtheirus salmonis</name>
    <name type="common">Salmon louse</name>
    <name type="synonym">Caligus salmonis</name>
    <dbReference type="NCBI Taxonomy" id="72036"/>
    <lineage>
        <taxon>Eukaryota</taxon>
        <taxon>Metazoa</taxon>
        <taxon>Ecdysozoa</taxon>
        <taxon>Arthropoda</taxon>
        <taxon>Crustacea</taxon>
        <taxon>Multicrustacea</taxon>
        <taxon>Hexanauplia</taxon>
        <taxon>Copepoda</taxon>
        <taxon>Siphonostomatoida</taxon>
        <taxon>Caligidae</taxon>
        <taxon>Lepeophtheirus</taxon>
    </lineage>
</organism>
<proteinExistence type="predicted"/>
<protein>
    <submittedName>
        <fullName evidence="2">Uncharacterized protein</fullName>
    </submittedName>
</protein>
<name>A0A0K2SWN8_LEPSM</name>
<reference evidence="2" key="1">
    <citation type="submission" date="2014-05" db="EMBL/GenBank/DDBJ databases">
        <authorList>
            <person name="Chronopoulou M."/>
        </authorList>
    </citation>
    <scope>NUCLEOTIDE SEQUENCE</scope>
    <source>
        <tissue evidence="2">Whole organism</tissue>
    </source>
</reference>
<accession>A0A0K2SWN8</accession>
<dbReference type="EMBL" id="HACA01000330">
    <property type="protein sequence ID" value="CDW17691.1"/>
    <property type="molecule type" value="Transcribed_RNA"/>
</dbReference>
<sequence length="69" mass="8083">MALNVLILKYRAAVYIIISVNKKPSALSVTFIEFENAILIFKKLIHYEFYFMILVTFIVAFKDLVCIMF</sequence>
<keyword evidence="1" id="KW-0472">Membrane</keyword>